<dbReference type="InParanoid" id="A0A2P6N1L3"/>
<dbReference type="STRING" id="1890364.A0A2P6N1L3"/>
<dbReference type="EMBL" id="MDYQ01000251">
    <property type="protein sequence ID" value="PRP77858.1"/>
    <property type="molecule type" value="Genomic_DNA"/>
</dbReference>
<keyword evidence="3" id="KW-1185">Reference proteome</keyword>
<accession>A0A2P6N1L3</accession>
<protein>
    <submittedName>
        <fullName evidence="2">Uncharacterized protein</fullName>
    </submittedName>
</protein>
<evidence type="ECO:0000313" key="2">
    <source>
        <dbReference type="EMBL" id="PRP77858.1"/>
    </source>
</evidence>
<dbReference type="AlphaFoldDB" id="A0A2P6N1L3"/>
<dbReference type="OrthoDB" id="523537at2759"/>
<gene>
    <name evidence="2" type="ORF">PROFUN_08532</name>
</gene>
<evidence type="ECO:0000313" key="3">
    <source>
        <dbReference type="Proteomes" id="UP000241769"/>
    </source>
</evidence>
<sequence length="416" mass="47828">MLGRSLLRNLDRCDHLVSQYHMINGRRVSLRILPSLMVLSSMIILVALMGFSVSGSDSYEKELLIREITVLNTLRIGIINTHEGIHTSLITILDTVGTHILESVPLNGMTHGVKKNEANNWWRNNRHICEGKYDGLIVADTASLARPLLQNHCAKPIVILITNRYDYAEEDDREYHALMEESCLRPNVLCVATNRLEALYAARVRRTYLWIQAILPLGAFLPEALSDILGEAEIEIKADDKSWLVHPSGPLYDLYLKPELDKLGITLKPIIPGRFGGPLAIHNHTVVHVPHQPTTISFWENLASGVDYVVPDIQLYRSWMTSFFGMDGQVFTEEDMSRVMDWYRPEHREFICYFSSVDQLREDSTFAVECLSGRDERQKKIQEFMNQHRRSTTKRWTEILTWMKTNHFPSPEKETL</sequence>
<keyword evidence="1" id="KW-0472">Membrane</keyword>
<evidence type="ECO:0000256" key="1">
    <source>
        <dbReference type="SAM" id="Phobius"/>
    </source>
</evidence>
<proteinExistence type="predicted"/>
<reference evidence="2 3" key="1">
    <citation type="journal article" date="2018" name="Genome Biol. Evol.">
        <title>Multiple Roots of Fruiting Body Formation in Amoebozoa.</title>
        <authorList>
            <person name="Hillmann F."/>
            <person name="Forbes G."/>
            <person name="Novohradska S."/>
            <person name="Ferling I."/>
            <person name="Riege K."/>
            <person name="Groth M."/>
            <person name="Westermann M."/>
            <person name="Marz M."/>
            <person name="Spaller T."/>
            <person name="Winckler T."/>
            <person name="Schaap P."/>
            <person name="Glockner G."/>
        </authorList>
    </citation>
    <scope>NUCLEOTIDE SEQUENCE [LARGE SCALE GENOMIC DNA]</scope>
    <source>
        <strain evidence="2 3">Jena</strain>
    </source>
</reference>
<feature type="transmembrane region" description="Helical" evidence="1">
    <location>
        <begin position="32"/>
        <end position="53"/>
    </location>
</feature>
<comment type="caution">
    <text evidence="2">The sequence shown here is derived from an EMBL/GenBank/DDBJ whole genome shotgun (WGS) entry which is preliminary data.</text>
</comment>
<name>A0A2P6N1L3_9EUKA</name>
<dbReference type="Proteomes" id="UP000241769">
    <property type="component" value="Unassembled WGS sequence"/>
</dbReference>
<organism evidence="2 3">
    <name type="scientific">Planoprotostelium fungivorum</name>
    <dbReference type="NCBI Taxonomy" id="1890364"/>
    <lineage>
        <taxon>Eukaryota</taxon>
        <taxon>Amoebozoa</taxon>
        <taxon>Evosea</taxon>
        <taxon>Variosea</taxon>
        <taxon>Cavosteliida</taxon>
        <taxon>Cavosteliaceae</taxon>
        <taxon>Planoprotostelium</taxon>
    </lineage>
</organism>
<keyword evidence="1" id="KW-1133">Transmembrane helix</keyword>
<keyword evidence="1" id="KW-0812">Transmembrane</keyword>